<evidence type="ECO:0000256" key="5">
    <source>
        <dbReference type="ARBA" id="ARBA00045258"/>
    </source>
</evidence>
<dbReference type="GO" id="GO:1902975">
    <property type="term" value="P:mitotic DNA replication initiation"/>
    <property type="evidence" value="ECO:0007669"/>
    <property type="project" value="TreeGrafter"/>
</dbReference>
<evidence type="ECO:0000256" key="3">
    <source>
        <dbReference type="ARBA" id="ARBA00022705"/>
    </source>
</evidence>
<evidence type="ECO:0000256" key="6">
    <source>
        <dbReference type="RuleBase" id="RU367161"/>
    </source>
</evidence>
<evidence type="ECO:0000259" key="7">
    <source>
        <dbReference type="Pfam" id="PF05916"/>
    </source>
</evidence>
<dbReference type="KEGG" id="ccal:108622559"/>
<dbReference type="RefSeq" id="XP_017875984.1">
    <property type="nucleotide sequence ID" value="XM_018020495.2"/>
</dbReference>
<accession>A0AAJ7ISB9</accession>
<keyword evidence="4 6" id="KW-0539">Nucleus</keyword>
<protein>
    <recommendedName>
        <fullName evidence="6">DNA replication complex GINS protein PSF3</fullName>
    </recommendedName>
</protein>
<evidence type="ECO:0000313" key="9">
    <source>
        <dbReference type="Proteomes" id="UP000694925"/>
    </source>
</evidence>
<dbReference type="CDD" id="cd11713">
    <property type="entry name" value="GINS_A_psf3"/>
    <property type="match status" value="1"/>
</dbReference>
<dbReference type="GO" id="GO:0000811">
    <property type="term" value="C:GINS complex"/>
    <property type="evidence" value="ECO:0007669"/>
    <property type="project" value="UniProtKB-UniRule"/>
</dbReference>
<proteinExistence type="inferred from homology"/>
<dbReference type="CTD" id="31967"/>
<comment type="subcellular location">
    <subcellularLocation>
        <location evidence="1 6">Nucleus</location>
    </subcellularLocation>
</comment>
<comment type="function">
    <text evidence="5">Required for correct functioning of the GINS complex, a complex that plays an essential role in the initiation of DNA replication, and progression of DNA replication forks. GINS complex is a core component of CDC45-MCM-GINS (CMG) helicase, the molecular machine that unwinds template DNA during replication, and around which the replisome is built.</text>
</comment>
<keyword evidence="9" id="KW-1185">Reference proteome</keyword>
<dbReference type="InterPro" id="IPR021151">
    <property type="entry name" value="GINS_A"/>
</dbReference>
<dbReference type="GeneID" id="108622559"/>
<dbReference type="Pfam" id="PF05916">
    <property type="entry name" value="Sld5"/>
    <property type="match status" value="1"/>
</dbReference>
<sequence length="202" mass="23163">MACHQSYTPNYFAINDILSTEEPIKCTIEVELPGLGFLDSSSQSNDLKVGSKLDLPLWLAEPLKKMQNSVVSVDIPKIYKEVYREILEADADAIVLSSWNPFYYELGMHVRRLSDNDVDQITDCLLQTFKARLRIIMDWAQNPVSDVSLGQELPRLERDLFLSGRRAKIRLLEWLKMGTGNILPSEISTNLKKRKRINYMIA</sequence>
<dbReference type="SUPFAM" id="SSF158573">
    <property type="entry name" value="GINS helical bundle-like"/>
    <property type="match status" value="1"/>
</dbReference>
<dbReference type="Pfam" id="PF22466">
    <property type="entry name" value="PSF3_N"/>
    <property type="match status" value="1"/>
</dbReference>
<keyword evidence="3 6" id="KW-0235">DNA replication</keyword>
<dbReference type="Proteomes" id="UP000694925">
    <property type="component" value="Unplaced"/>
</dbReference>
<dbReference type="SUPFAM" id="SSF160059">
    <property type="entry name" value="PriA/YqbF domain"/>
    <property type="match status" value="1"/>
</dbReference>
<evidence type="ECO:0000256" key="2">
    <source>
        <dbReference type="ARBA" id="ARBA00006343"/>
    </source>
</evidence>
<name>A0AAJ7ISB9_9HYME</name>
<evidence type="ECO:0000313" key="10">
    <source>
        <dbReference type="RefSeq" id="XP_017875984.1"/>
    </source>
</evidence>
<evidence type="ECO:0000259" key="8">
    <source>
        <dbReference type="Pfam" id="PF22466"/>
    </source>
</evidence>
<dbReference type="InterPro" id="IPR038437">
    <property type="entry name" value="GINS_Psf3_sf"/>
</dbReference>
<gene>
    <name evidence="10" type="primary">LOC108622559</name>
</gene>
<dbReference type="Gene3D" id="1.20.58.2050">
    <property type="match status" value="1"/>
</dbReference>
<dbReference type="PANTHER" id="PTHR22768">
    <property type="entry name" value="DNA REPLICATION COMPLEX GINS PROTEIN PSF3"/>
    <property type="match status" value="1"/>
</dbReference>
<comment type="subunit">
    <text evidence="6">Component of the GINS complex.</text>
</comment>
<feature type="domain" description="GINS subunit" evidence="7">
    <location>
        <begin position="87"/>
        <end position="175"/>
    </location>
</feature>
<evidence type="ECO:0000256" key="1">
    <source>
        <dbReference type="ARBA" id="ARBA00004123"/>
    </source>
</evidence>
<dbReference type="InterPro" id="IPR010492">
    <property type="entry name" value="GINS_Psf3"/>
</dbReference>
<dbReference type="AlphaFoldDB" id="A0AAJ7ISB9"/>
<evidence type="ECO:0000256" key="4">
    <source>
        <dbReference type="ARBA" id="ARBA00023242"/>
    </source>
</evidence>
<feature type="domain" description="DNA replication complex GINS protein PSF3 N-terminal" evidence="8">
    <location>
        <begin position="13"/>
        <end position="63"/>
    </location>
</feature>
<dbReference type="InterPro" id="IPR036224">
    <property type="entry name" value="GINS_bundle-like_dom_sf"/>
</dbReference>
<reference evidence="10" key="1">
    <citation type="submission" date="2025-08" db="UniProtKB">
        <authorList>
            <consortium name="RefSeq"/>
        </authorList>
    </citation>
    <scope>IDENTIFICATION</scope>
    <source>
        <tissue evidence="10">Whole body</tissue>
    </source>
</reference>
<dbReference type="PANTHER" id="PTHR22768:SF0">
    <property type="entry name" value="DNA REPLICATION COMPLEX GINS PROTEIN PSF3"/>
    <property type="match status" value="1"/>
</dbReference>
<comment type="function">
    <text evidence="6">The GINS complex plays an essential role in the initiation of DNA replication.</text>
</comment>
<dbReference type="InterPro" id="IPR055221">
    <property type="entry name" value="PSF3_N"/>
</dbReference>
<organism evidence="9 10">
    <name type="scientific">Ceratina calcarata</name>
    <dbReference type="NCBI Taxonomy" id="156304"/>
    <lineage>
        <taxon>Eukaryota</taxon>
        <taxon>Metazoa</taxon>
        <taxon>Ecdysozoa</taxon>
        <taxon>Arthropoda</taxon>
        <taxon>Hexapoda</taxon>
        <taxon>Insecta</taxon>
        <taxon>Pterygota</taxon>
        <taxon>Neoptera</taxon>
        <taxon>Endopterygota</taxon>
        <taxon>Hymenoptera</taxon>
        <taxon>Apocrita</taxon>
        <taxon>Aculeata</taxon>
        <taxon>Apoidea</taxon>
        <taxon>Anthophila</taxon>
        <taxon>Apidae</taxon>
        <taxon>Ceratina</taxon>
        <taxon>Zadontomerus</taxon>
    </lineage>
</organism>
<comment type="similarity">
    <text evidence="2 6">Belongs to the GINS3/PSF3 family.</text>
</comment>
<dbReference type="CDD" id="cd21693">
    <property type="entry name" value="GINS_B_Psf3"/>
    <property type="match status" value="1"/>
</dbReference>